<accession>A0ABN0IHB1</accession>
<sequence>MINKPADLVKTEPLLSRWIVATDRFGQQQKCWGILLKPHYSLTERF</sequence>
<keyword evidence="2" id="KW-1185">Reference proteome</keyword>
<protein>
    <submittedName>
        <fullName evidence="1">Uncharacterized protein</fullName>
    </submittedName>
</protein>
<proteinExistence type="predicted"/>
<gene>
    <name evidence="1" type="ORF">BbINS_01141</name>
</gene>
<name>A0ABN0IHB1_BARBA</name>
<dbReference type="RefSeq" id="WP_005766099.1">
    <property type="nucleotide sequence ID" value="NZ_AMQK01000004.1"/>
</dbReference>
<organism evidence="1 2">
    <name type="scientific">Bartonella bacilliformis INS</name>
    <dbReference type="NCBI Taxonomy" id="1206782"/>
    <lineage>
        <taxon>Bacteria</taxon>
        <taxon>Pseudomonadati</taxon>
        <taxon>Pseudomonadota</taxon>
        <taxon>Alphaproteobacteria</taxon>
        <taxon>Hyphomicrobiales</taxon>
        <taxon>Bartonellaceae</taxon>
        <taxon>Bartonella</taxon>
    </lineage>
</organism>
<dbReference type="Proteomes" id="UP000009359">
    <property type="component" value="Unassembled WGS sequence"/>
</dbReference>
<dbReference type="EMBL" id="AMQK01000004">
    <property type="protein sequence ID" value="EKS45875.1"/>
    <property type="molecule type" value="Genomic_DNA"/>
</dbReference>
<evidence type="ECO:0000313" key="1">
    <source>
        <dbReference type="EMBL" id="EKS45875.1"/>
    </source>
</evidence>
<evidence type="ECO:0000313" key="2">
    <source>
        <dbReference type="Proteomes" id="UP000009359"/>
    </source>
</evidence>
<dbReference type="GeneID" id="60318892"/>
<comment type="caution">
    <text evidence="1">The sequence shown here is derived from an EMBL/GenBank/DDBJ whole genome shotgun (WGS) entry which is preliminary data.</text>
</comment>
<reference evidence="1 2" key="1">
    <citation type="journal article" date="2013" name="Genome Announc.">
        <title>Whole Genome Sequencing and Comparative Analysis of Bartonella bacilliformis Strain INS, the Causative Agent of Carrion's Disease.</title>
        <authorList>
            <person name="Tarazona D."/>
            <person name="Padilla C."/>
            <person name="Caceres O."/>
            <person name="Montenegro J.D."/>
            <person name="Bailon H."/>
            <person name="Ventura G."/>
            <person name="Mendoza G."/>
            <person name="Anaya E."/>
            <person name="Guio H."/>
        </authorList>
    </citation>
    <scope>NUCLEOTIDE SEQUENCE [LARGE SCALE GENOMIC DNA]</scope>
    <source>
        <strain evidence="1 2">INS</strain>
    </source>
</reference>